<evidence type="ECO:0000313" key="2">
    <source>
        <dbReference type="EnsemblMetazoa" id="Aqu2.1.07415_001"/>
    </source>
</evidence>
<proteinExistence type="predicted"/>
<dbReference type="AlphaFoldDB" id="A0A1X7SZA4"/>
<organism evidence="2">
    <name type="scientific">Amphimedon queenslandica</name>
    <name type="common">Sponge</name>
    <dbReference type="NCBI Taxonomy" id="400682"/>
    <lineage>
        <taxon>Eukaryota</taxon>
        <taxon>Metazoa</taxon>
        <taxon>Porifera</taxon>
        <taxon>Demospongiae</taxon>
        <taxon>Heteroscleromorpha</taxon>
        <taxon>Haplosclerida</taxon>
        <taxon>Niphatidae</taxon>
        <taxon>Amphimedon</taxon>
    </lineage>
</organism>
<keyword evidence="1" id="KW-0732">Signal</keyword>
<accession>A0A1X7SZA4</accession>
<name>A0A1X7SZA4_AMPQE</name>
<protein>
    <submittedName>
        <fullName evidence="2">Uncharacterized protein</fullName>
    </submittedName>
</protein>
<feature type="signal peptide" evidence="1">
    <location>
        <begin position="1"/>
        <end position="18"/>
    </location>
</feature>
<evidence type="ECO:0000256" key="1">
    <source>
        <dbReference type="SAM" id="SignalP"/>
    </source>
</evidence>
<feature type="chain" id="PRO_5012440201" evidence="1">
    <location>
        <begin position="19"/>
        <end position="109"/>
    </location>
</feature>
<dbReference type="InParanoid" id="A0A1X7SZA4"/>
<dbReference type="EnsemblMetazoa" id="Aqu2.1.07415_001">
    <property type="protein sequence ID" value="Aqu2.1.07415_001"/>
    <property type="gene ID" value="Aqu2.1.07415"/>
</dbReference>
<reference evidence="2" key="1">
    <citation type="submission" date="2017-05" db="UniProtKB">
        <authorList>
            <consortium name="EnsemblMetazoa"/>
        </authorList>
    </citation>
    <scope>IDENTIFICATION</scope>
</reference>
<sequence>MRVILVCYLLLLVKYSQAELVSHKFDGVLCETYNQTVTSNKLIENDDWTFANNDTLCENNSSFSKGLKVSIKLQINENSHALFVLEGDAISQKVQLPQKISGYVIYINN</sequence>
<dbReference type="OrthoDB" id="416618at2759"/>